<gene>
    <name evidence="2" type="ORF">VFPPC_16350</name>
</gene>
<evidence type="ECO:0000313" key="2">
    <source>
        <dbReference type="EMBL" id="OAQ65473.1"/>
    </source>
</evidence>
<dbReference type="KEGG" id="pchm:VFPPC_16350"/>
<reference evidence="2 3" key="1">
    <citation type="journal article" date="2016" name="PLoS Pathog.">
        <title>Biosynthesis of antibiotic leucinostatins in bio-control fungus Purpureocillium lilacinum and their inhibition on phytophthora revealed by genome mining.</title>
        <authorList>
            <person name="Wang G."/>
            <person name="Liu Z."/>
            <person name="Lin R."/>
            <person name="Li E."/>
            <person name="Mao Z."/>
            <person name="Ling J."/>
            <person name="Yang Y."/>
            <person name="Yin W.B."/>
            <person name="Xie B."/>
        </authorList>
    </citation>
    <scope>NUCLEOTIDE SEQUENCE [LARGE SCALE GENOMIC DNA]</scope>
    <source>
        <strain evidence="2">170</strain>
    </source>
</reference>
<name>A0A179FKA8_METCM</name>
<evidence type="ECO:0000313" key="3">
    <source>
        <dbReference type="Proteomes" id="UP000078397"/>
    </source>
</evidence>
<evidence type="ECO:0000256" key="1">
    <source>
        <dbReference type="SAM" id="MobiDB-lite"/>
    </source>
</evidence>
<dbReference type="AlphaFoldDB" id="A0A179FKA8"/>
<keyword evidence="3" id="KW-1185">Reference proteome</keyword>
<protein>
    <submittedName>
        <fullName evidence="2">Uncharacterized protein</fullName>
    </submittedName>
</protein>
<organism evidence="2 3">
    <name type="scientific">Pochonia chlamydosporia 170</name>
    <dbReference type="NCBI Taxonomy" id="1380566"/>
    <lineage>
        <taxon>Eukaryota</taxon>
        <taxon>Fungi</taxon>
        <taxon>Dikarya</taxon>
        <taxon>Ascomycota</taxon>
        <taxon>Pezizomycotina</taxon>
        <taxon>Sordariomycetes</taxon>
        <taxon>Hypocreomycetidae</taxon>
        <taxon>Hypocreales</taxon>
        <taxon>Clavicipitaceae</taxon>
        <taxon>Pochonia</taxon>
    </lineage>
</organism>
<comment type="caution">
    <text evidence="2">The sequence shown here is derived from an EMBL/GenBank/DDBJ whole genome shotgun (WGS) entry which is preliminary data.</text>
</comment>
<dbReference type="Proteomes" id="UP000078397">
    <property type="component" value="Unassembled WGS sequence"/>
</dbReference>
<feature type="compositionally biased region" description="Polar residues" evidence="1">
    <location>
        <begin position="74"/>
        <end position="88"/>
    </location>
</feature>
<dbReference type="RefSeq" id="XP_018142787.1">
    <property type="nucleotide sequence ID" value="XM_018294103.1"/>
</dbReference>
<dbReference type="EMBL" id="LSBJ02000005">
    <property type="protein sequence ID" value="OAQ65473.1"/>
    <property type="molecule type" value="Genomic_DNA"/>
</dbReference>
<accession>A0A179FKA8</accession>
<feature type="region of interest" description="Disordered" evidence="1">
    <location>
        <begin position="1"/>
        <end position="26"/>
    </location>
</feature>
<sequence>MKNLQVQERKRPRPAHQLLGKSHTTVSRSAWSNMGAKYARPAVVILFKLKTSAMSQSQTISPVPAAGDGGCSPLSIQHEQIQVESVEH</sequence>
<dbReference type="GeneID" id="28858097"/>
<feature type="region of interest" description="Disordered" evidence="1">
    <location>
        <begin position="58"/>
        <end position="88"/>
    </location>
</feature>
<proteinExistence type="predicted"/>